<dbReference type="KEGG" id="cyn:Cyan7425_3122"/>
<dbReference type="SUPFAM" id="SSF143100">
    <property type="entry name" value="TTHA1013/TTHA0281-like"/>
    <property type="match status" value="1"/>
</dbReference>
<organism evidence="1">
    <name type="scientific">Cyanothece sp. (strain PCC 7425 / ATCC 29141)</name>
    <dbReference type="NCBI Taxonomy" id="395961"/>
    <lineage>
        <taxon>Bacteria</taxon>
        <taxon>Bacillati</taxon>
        <taxon>Cyanobacteriota</taxon>
        <taxon>Cyanophyceae</taxon>
        <taxon>Gomontiellales</taxon>
        <taxon>Cyanothecaceae</taxon>
        <taxon>Cyanothece</taxon>
    </lineage>
</organism>
<dbReference type="eggNOG" id="COG1598">
    <property type="taxonomic scope" value="Bacteria"/>
</dbReference>
<name>B8HMY1_CYAP4</name>
<dbReference type="InterPro" id="IPR035069">
    <property type="entry name" value="TTHA1013/TTHA0281-like"/>
</dbReference>
<reference evidence="1" key="1">
    <citation type="submission" date="2009-01" db="EMBL/GenBank/DDBJ databases">
        <title>Complete sequence of chromosome Cyanothece sp. PCC 7425.</title>
        <authorList>
            <consortium name="US DOE Joint Genome Institute"/>
            <person name="Lucas S."/>
            <person name="Copeland A."/>
            <person name="Lapidus A."/>
            <person name="Glavina del Rio T."/>
            <person name="Dalin E."/>
            <person name="Tice H."/>
            <person name="Bruce D."/>
            <person name="Goodwin L."/>
            <person name="Pitluck S."/>
            <person name="Sims D."/>
            <person name="Meineke L."/>
            <person name="Brettin T."/>
            <person name="Detter J.C."/>
            <person name="Han C."/>
            <person name="Larimer F."/>
            <person name="Land M."/>
            <person name="Hauser L."/>
            <person name="Kyrpides N."/>
            <person name="Ovchinnikova G."/>
            <person name="Liberton M."/>
            <person name="Stoeckel J."/>
            <person name="Banerjee A."/>
            <person name="Singh A."/>
            <person name="Page L."/>
            <person name="Sato H."/>
            <person name="Zhao L."/>
            <person name="Sherman L."/>
            <person name="Pakrasi H."/>
            <person name="Richardson P."/>
        </authorList>
    </citation>
    <scope>NUCLEOTIDE SEQUENCE</scope>
    <source>
        <strain evidence="1">PCC 7425</strain>
    </source>
</reference>
<gene>
    <name evidence="1" type="ordered locus">Cyan7425_3122</name>
</gene>
<evidence type="ECO:0008006" key="2">
    <source>
        <dbReference type="Google" id="ProtNLM"/>
    </source>
</evidence>
<dbReference type="STRING" id="395961.Cyan7425_3122"/>
<sequence length="73" mass="8450">MTQTKYQMLIQWSDSDCCYVVSLPDFPELRQPCTDGETYEEAARHGHELIESLILWYGQEGKPLPHPQTLQPV</sequence>
<dbReference type="OrthoDB" id="3436513at2"/>
<dbReference type="AlphaFoldDB" id="B8HMY1"/>
<proteinExistence type="predicted"/>
<protein>
    <recommendedName>
        <fullName evidence="2">HicB-like antitoxin of toxin-antitoxin system domain-containing protein</fullName>
    </recommendedName>
</protein>
<dbReference type="Gene3D" id="3.30.160.250">
    <property type="match status" value="1"/>
</dbReference>
<accession>B8HMY1</accession>
<evidence type="ECO:0000313" key="1">
    <source>
        <dbReference type="EMBL" id="ACL45450.1"/>
    </source>
</evidence>
<dbReference type="EMBL" id="CP001344">
    <property type="protein sequence ID" value="ACL45450.1"/>
    <property type="molecule type" value="Genomic_DNA"/>
</dbReference>
<dbReference type="HOGENOM" id="CLU_114047_5_0_3"/>